<accession>A0A859D184</accession>
<reference evidence="1" key="2">
    <citation type="journal article" name="PLoS Pathog.">
        <title>Circumpolar diversification of the Ixodes uriae tick virome.</title>
        <authorList>
            <person name="Pettersson J.H."/>
            <person name="Ellstrom P."/>
            <person name="Ling J."/>
            <person name="Nilsson I."/>
            <person name="Bergstrom S."/>
            <person name="Gonzalez-Acuna D."/>
            <person name="Olsen B."/>
            <person name="Holmes E.C."/>
        </authorList>
    </citation>
    <scope>NUCLEOTIDE SEQUENCE</scope>
    <source>
        <strain evidence="1">OTUXX.IU16</strain>
    </source>
</reference>
<protein>
    <submittedName>
        <fullName evidence="1">Outer capsid</fullName>
    </submittedName>
</protein>
<reference evidence="1" key="1">
    <citation type="submission" date="2019-12" db="EMBL/GenBank/DDBJ databases">
        <authorList>
            <person name="Pettersson J.H.O."/>
            <person name="Olsen B."/>
            <person name="Holmes E.C."/>
        </authorList>
    </citation>
    <scope>NUCLEOTIDE SEQUENCE</scope>
    <source>
        <strain evidence="1">OTUXX.IU16</strain>
    </source>
</reference>
<dbReference type="EMBL" id="MN830245">
    <property type="protein sequence ID" value="QKK82928.1"/>
    <property type="molecule type" value="Genomic_RNA"/>
</dbReference>
<sequence length="570" mass="64178">MTMEDFEILIKGADKYIPKKQDSYPEFDLVVTPHTADTQGPYDAKAQICSDIEFEEERAKKSEWPASRSAPRAAAAGIGYLEGRLTKDEAEKVVADLDDVSWAPWRPIQGVGYKTRTTCGDLEARARTARTCSFHRLSWCRERRCHTRLEAERVRECVLLCLLLVEHDGKVSFGPRTNEGKRIQCVKPVSSALRLPRVTYSPMGRQDLVKLFVVHPKRPEPCDLSIRTEMAVRSLLLEVFCIIYCFLPAEHRLREGVFHKERKARAAIVPRRVLKNPGGVARRVHNLLAFALQIGDVFTSPRAFYDDPYSWVIATPLFSRAERARDDDDALTMYAALHLLLTCIPGACLEGLEVVQLAARGGEPVEYVLERHQTTRYCDVPIHAWITRTYETPQVGTSASKGMLTRLQNTLAKLRARKLLRVRQRDEIPAVQTYAAAHALMGFVCNGLKEVVSFIIPYRAPRKSYLLVIMGEEHIDDSAILDIEASRADRSQASFLGTCVIRLGKEPRPRISAPVTVRTVVELYSWGATEGVYVALKPRSATRNCDATYSGTFTHCLFVSLFISMPQGPR</sequence>
<evidence type="ECO:0000313" key="1">
    <source>
        <dbReference type="EMBL" id="QKK82928.1"/>
    </source>
</evidence>
<proteinExistence type="predicted"/>
<organism evidence="1">
    <name type="scientific">Okhotskiy virus</name>
    <dbReference type="NCBI Taxonomy" id="1471048"/>
    <lineage>
        <taxon>Viruses</taxon>
        <taxon>Riboviria</taxon>
        <taxon>Orthornavirae</taxon>
        <taxon>Duplornaviricota</taxon>
        <taxon>Resentoviricetes</taxon>
        <taxon>Reovirales</taxon>
        <taxon>Sedoreoviridae</taxon>
        <taxon>Orbivirus</taxon>
    </lineage>
</organism>
<name>A0A859D184_9REOV</name>